<dbReference type="PANTHER" id="PTHR36837">
    <property type="entry name" value="POLY(3-HYDROXYALKANOATE) POLYMERASE SUBUNIT PHAC"/>
    <property type="match status" value="1"/>
</dbReference>
<feature type="region of interest" description="Disordered" evidence="1">
    <location>
        <begin position="757"/>
        <end position="791"/>
    </location>
</feature>
<dbReference type="Pfam" id="PF11339">
    <property type="entry name" value="DUF3141"/>
    <property type="match status" value="1"/>
</dbReference>
<dbReference type="InterPro" id="IPR024501">
    <property type="entry name" value="DUF3141"/>
</dbReference>
<dbReference type="PANTHER" id="PTHR36837:SF2">
    <property type="entry name" value="POLY(3-HYDROXYALKANOATE) POLYMERASE SUBUNIT PHAC"/>
    <property type="match status" value="1"/>
</dbReference>
<comment type="caution">
    <text evidence="2">The sequence shown here is derived from an EMBL/GenBank/DDBJ whole genome shotgun (WGS) entry which is preliminary data.</text>
</comment>
<dbReference type="RefSeq" id="WP_210800505.1">
    <property type="nucleotide sequence ID" value="NZ_JAGQDE010000002.1"/>
</dbReference>
<evidence type="ECO:0000256" key="1">
    <source>
        <dbReference type="SAM" id="MobiDB-lite"/>
    </source>
</evidence>
<evidence type="ECO:0000313" key="2">
    <source>
        <dbReference type="EMBL" id="MBQ0958074.1"/>
    </source>
</evidence>
<dbReference type="SUPFAM" id="SSF53474">
    <property type="entry name" value="alpha/beta-Hydrolases"/>
    <property type="match status" value="1"/>
</dbReference>
<feature type="compositionally biased region" description="Low complexity" evidence="1">
    <location>
        <begin position="759"/>
        <end position="791"/>
    </location>
</feature>
<dbReference type="InterPro" id="IPR029058">
    <property type="entry name" value="AB_hydrolase_fold"/>
</dbReference>
<organism evidence="2 3">
    <name type="scientific">Ideonella aquatica</name>
    <dbReference type="NCBI Taxonomy" id="2824119"/>
    <lineage>
        <taxon>Bacteria</taxon>
        <taxon>Pseudomonadati</taxon>
        <taxon>Pseudomonadota</taxon>
        <taxon>Betaproteobacteria</taxon>
        <taxon>Burkholderiales</taxon>
        <taxon>Sphaerotilaceae</taxon>
        <taxon>Ideonella</taxon>
    </lineage>
</organism>
<dbReference type="EMBL" id="JAGQDE010000002">
    <property type="protein sequence ID" value="MBQ0958074.1"/>
    <property type="molecule type" value="Genomic_DNA"/>
</dbReference>
<evidence type="ECO:0000313" key="3">
    <source>
        <dbReference type="Proteomes" id="UP000678374"/>
    </source>
</evidence>
<name>A0A940YEZ1_9BURK</name>
<sequence>MDTPLNSAADAGVYLDQSTSQLQRLMTSATRHGQALQAGEVDHALAWQTALVSQWQRLGSQAGWPAWQAFADYLQDAVQRGLLTLDTLRERGNNDRAHLAAGTPPVLDYDYETVLDGASLRRPTNYRLLRIQAPSGVVVDERKQPFMIIDPRAGHGAGIGGFKPDSQVGVALRAGHPVYFVVFGTEPAPGQTLADVLRTETRFLREVARRHPDAPKPVVVGNCQGGWATLLLAAANPELTGPLVINGAPVDTWGGEVGANPMRYKGGLAGGAVPAVLAADLGGGRFDGAHLVSNFESLNPARNYFGKYYDLYENVDAHRQSFLEFERWWGGYHFTNENEIRWIVEQLFIGNKLSRGEAQLEPGLTVDLRRIKSPIIVFASLGDNITPPAQALNWIADTFTDEHEIRIRGQRIVYMVHEKVGHLGIFVSATVARKEHQELASTLKTIESMAPGLYEMQIEEGDGEPEGPFRVTLHERSIEQLLGSIPNDRDQEHDFAAVAKISDAGMTAYEMLWRPWVKAMVTPALSKALEDLHPGRLSRRLLSDENPMLAWLGPVAASVRARRAPVSKDNPFRQLERSTADAITHAMDRGRQLRDAGDELAFIGLYGNPYLRQVGSSHGRQRVHKTAEELLELPEVQTILNRIDQGDIAAAVIRMLVLLADSRGSVRRDRLERSTQVMTMTEPFASMGMERRGQLIQEQSVIAEFNRDGAVQTLPALLEDEAQRRQALETVYFVLGERSDMEPQSLHTLEQFEQVLGLPAPGRTARPPRTSRTPKKASATARRAPRSRSPQ</sequence>
<dbReference type="InterPro" id="IPR051321">
    <property type="entry name" value="PHA/PHB_synthase"/>
</dbReference>
<dbReference type="AlphaFoldDB" id="A0A940YEZ1"/>
<keyword evidence="3" id="KW-1185">Reference proteome</keyword>
<dbReference type="Gene3D" id="3.40.50.1820">
    <property type="entry name" value="alpha/beta hydrolase"/>
    <property type="match status" value="1"/>
</dbReference>
<proteinExistence type="predicted"/>
<reference evidence="2" key="1">
    <citation type="submission" date="2021-04" db="EMBL/GenBank/DDBJ databases">
        <title>The genome sequence of Ideonella sp. 4Y11.</title>
        <authorList>
            <person name="Liu Y."/>
        </authorList>
    </citation>
    <scope>NUCLEOTIDE SEQUENCE</scope>
    <source>
        <strain evidence="2">4Y11</strain>
    </source>
</reference>
<accession>A0A940YEZ1</accession>
<gene>
    <name evidence="2" type="ORF">KAK06_03805</name>
</gene>
<dbReference type="Proteomes" id="UP000678374">
    <property type="component" value="Unassembled WGS sequence"/>
</dbReference>
<protein>
    <submittedName>
        <fullName evidence="2">DUF3141 domain-containing protein</fullName>
    </submittedName>
</protein>